<feature type="region of interest" description="Disordered" evidence="1">
    <location>
        <begin position="161"/>
        <end position="180"/>
    </location>
</feature>
<evidence type="ECO:0000256" key="1">
    <source>
        <dbReference type="SAM" id="MobiDB-lite"/>
    </source>
</evidence>
<organism evidence="2 3">
    <name type="scientific">Rehmannia glutinosa</name>
    <name type="common">Chinese foxglove</name>
    <dbReference type="NCBI Taxonomy" id="99300"/>
    <lineage>
        <taxon>Eukaryota</taxon>
        <taxon>Viridiplantae</taxon>
        <taxon>Streptophyta</taxon>
        <taxon>Embryophyta</taxon>
        <taxon>Tracheophyta</taxon>
        <taxon>Spermatophyta</taxon>
        <taxon>Magnoliopsida</taxon>
        <taxon>eudicotyledons</taxon>
        <taxon>Gunneridae</taxon>
        <taxon>Pentapetalae</taxon>
        <taxon>asterids</taxon>
        <taxon>lamiids</taxon>
        <taxon>Lamiales</taxon>
        <taxon>Orobanchaceae</taxon>
        <taxon>Rehmannieae</taxon>
        <taxon>Rehmannia</taxon>
    </lineage>
</organism>
<dbReference type="Proteomes" id="UP001318860">
    <property type="component" value="Unassembled WGS sequence"/>
</dbReference>
<protein>
    <submittedName>
        <fullName evidence="2">Uncharacterized protein</fullName>
    </submittedName>
</protein>
<keyword evidence="3" id="KW-1185">Reference proteome</keyword>
<accession>A0ABR0USF8</accession>
<evidence type="ECO:0000313" key="3">
    <source>
        <dbReference type="Proteomes" id="UP001318860"/>
    </source>
</evidence>
<reference evidence="2 3" key="1">
    <citation type="journal article" date="2021" name="Comput. Struct. Biotechnol. J.">
        <title>De novo genome assembly of the potent medicinal plant Rehmannia glutinosa using nanopore technology.</title>
        <authorList>
            <person name="Ma L."/>
            <person name="Dong C."/>
            <person name="Song C."/>
            <person name="Wang X."/>
            <person name="Zheng X."/>
            <person name="Niu Y."/>
            <person name="Chen S."/>
            <person name="Feng W."/>
        </authorList>
    </citation>
    <scope>NUCLEOTIDE SEQUENCE [LARGE SCALE GENOMIC DNA]</scope>
    <source>
        <strain evidence="2">DH-2019</strain>
    </source>
</reference>
<dbReference type="PANTHER" id="PTHR34193">
    <property type="entry name" value="OS11G0199801 PROTEIN"/>
    <property type="match status" value="1"/>
</dbReference>
<dbReference type="EMBL" id="JABTTQ020002192">
    <property type="protein sequence ID" value="KAK6125567.1"/>
    <property type="molecule type" value="Genomic_DNA"/>
</dbReference>
<comment type="caution">
    <text evidence="2">The sequence shown here is derived from an EMBL/GenBank/DDBJ whole genome shotgun (WGS) entry which is preliminary data.</text>
</comment>
<proteinExistence type="predicted"/>
<name>A0ABR0USF8_REHGL</name>
<sequence>MGMSNDFGFWEENLPIDHHSYRDPDDDEIEFEVRMQVEDQIGTYSPPLWTRARTDFRHETPTSQLKAITDGRRELMEMIKDVPESSYELSLKDIVVDQQNNMEEVHDKEVVAEQKKVKCTTANKTPQKSSKKIYRNESMESEVFLLKMFLPLSLSFNKKHSARKHSEVYPGRSSEGSEKHGNKDWWKMISLAVRDNHSSTKIDRGTRNIDNNRTRYAFSIIFARRKEMQIKRAKRVPVLNAFGRVAKHDYYNKSNTIARSKLECRWTADGNIAQAKGIEIRIFLQFQKLCL</sequence>
<gene>
    <name evidence="2" type="ORF">DH2020_040689</name>
</gene>
<dbReference type="PANTHER" id="PTHR34193:SF1">
    <property type="entry name" value="EXPRESSED PROTEIN"/>
    <property type="match status" value="1"/>
</dbReference>
<evidence type="ECO:0000313" key="2">
    <source>
        <dbReference type="EMBL" id="KAK6125567.1"/>
    </source>
</evidence>